<dbReference type="EC" id="3.1.3.89" evidence="5"/>
<evidence type="ECO:0000256" key="5">
    <source>
        <dbReference type="ARBA" id="ARBA00012964"/>
    </source>
</evidence>
<evidence type="ECO:0000313" key="9">
    <source>
        <dbReference type="EMBL" id="CAA9532843.1"/>
    </source>
</evidence>
<dbReference type="Pfam" id="PF13023">
    <property type="entry name" value="HD_3"/>
    <property type="match status" value="1"/>
</dbReference>
<comment type="cofactor">
    <cofactor evidence="2">
        <name>Mn(2+)</name>
        <dbReference type="ChEBI" id="CHEBI:29035"/>
    </cofactor>
</comment>
<dbReference type="GO" id="GO:0046872">
    <property type="term" value="F:metal ion binding"/>
    <property type="evidence" value="ECO:0007669"/>
    <property type="project" value="UniProtKB-KW"/>
</dbReference>
<dbReference type="GO" id="GO:0002953">
    <property type="term" value="F:5'-deoxynucleotidase activity"/>
    <property type="evidence" value="ECO:0007669"/>
    <property type="project" value="UniProtKB-EC"/>
</dbReference>
<evidence type="ECO:0000256" key="7">
    <source>
        <dbReference type="ARBA" id="ARBA00022801"/>
    </source>
</evidence>
<dbReference type="PANTHER" id="PTHR11845:SF13">
    <property type="entry name" value="5'-DEOXYNUCLEOTIDASE HDDC2"/>
    <property type="match status" value="1"/>
</dbReference>
<reference evidence="9" key="1">
    <citation type="submission" date="2020-02" db="EMBL/GenBank/DDBJ databases">
        <authorList>
            <person name="Meier V. D."/>
        </authorList>
    </citation>
    <scope>NUCLEOTIDE SEQUENCE</scope>
    <source>
        <strain evidence="9">AVDCRST_MAG73</strain>
    </source>
</reference>
<dbReference type="EMBL" id="CADCWE010000067">
    <property type="protein sequence ID" value="CAA9532843.1"/>
    <property type="molecule type" value="Genomic_DNA"/>
</dbReference>
<dbReference type="AlphaFoldDB" id="A0A6J4TWQ2"/>
<comment type="catalytic activity">
    <reaction evidence="1">
        <text>a 2'-deoxyribonucleoside 5'-phosphate + H2O = a 2'-deoxyribonucleoside + phosphate</text>
        <dbReference type="Rhea" id="RHEA:36167"/>
        <dbReference type="ChEBI" id="CHEBI:15377"/>
        <dbReference type="ChEBI" id="CHEBI:18274"/>
        <dbReference type="ChEBI" id="CHEBI:43474"/>
        <dbReference type="ChEBI" id="CHEBI:65317"/>
        <dbReference type="EC" id="3.1.3.89"/>
    </reaction>
</comment>
<evidence type="ECO:0000256" key="4">
    <source>
        <dbReference type="ARBA" id="ARBA00011738"/>
    </source>
</evidence>
<gene>
    <name evidence="9" type="ORF">AVDCRST_MAG73-1118</name>
</gene>
<dbReference type="GO" id="GO:0005737">
    <property type="term" value="C:cytoplasm"/>
    <property type="evidence" value="ECO:0007669"/>
    <property type="project" value="TreeGrafter"/>
</dbReference>
<dbReference type="InterPro" id="IPR006674">
    <property type="entry name" value="HD_domain"/>
</dbReference>
<accession>A0A6J4TWQ2</accession>
<proteinExistence type="predicted"/>
<evidence type="ECO:0000259" key="8">
    <source>
        <dbReference type="SMART" id="SM00471"/>
    </source>
</evidence>
<dbReference type="Gene3D" id="1.10.3210.10">
    <property type="entry name" value="Hypothetical protein af1432"/>
    <property type="match status" value="1"/>
</dbReference>
<comment type="cofactor">
    <cofactor evidence="3">
        <name>Co(2+)</name>
        <dbReference type="ChEBI" id="CHEBI:48828"/>
    </cofactor>
</comment>
<dbReference type="InterPro" id="IPR003607">
    <property type="entry name" value="HD/PDEase_dom"/>
</dbReference>
<feature type="domain" description="HD/PDEase" evidence="8">
    <location>
        <begin position="43"/>
        <end position="182"/>
    </location>
</feature>
<keyword evidence="6" id="KW-0479">Metal-binding</keyword>
<sequence length="224" mass="23862">MPAPPCPNDAPQPAGLARFLRRAAALKRTPRTGWLHCGVPPAETESVADHAFGTALLAWLAATGRPDLDRDRVLKLALIHDLAEAVSGDPTPYDPADLPADPAARAAFLNRPHVRGPERQAIKRAAETAAMDDLLGDLPVDLAAELRALWDEAEARATPEARFVKQADKLEAFLQSRRYAAEDPGRPVASFAADAQTHIDDPILSDLRGAIAADPGDPEISGDA</sequence>
<name>A0A6J4TWQ2_9BACT</name>
<evidence type="ECO:0000256" key="2">
    <source>
        <dbReference type="ARBA" id="ARBA00001936"/>
    </source>
</evidence>
<dbReference type="InterPro" id="IPR039356">
    <property type="entry name" value="YfbR/HDDC2"/>
</dbReference>
<dbReference type="PANTHER" id="PTHR11845">
    <property type="entry name" value="5'-DEOXYNUCLEOTIDASE HDDC2"/>
    <property type="match status" value="1"/>
</dbReference>
<dbReference type="SUPFAM" id="SSF109604">
    <property type="entry name" value="HD-domain/PDEase-like"/>
    <property type="match status" value="1"/>
</dbReference>
<dbReference type="SMART" id="SM00471">
    <property type="entry name" value="HDc"/>
    <property type="match status" value="1"/>
</dbReference>
<comment type="subunit">
    <text evidence="4">Homodimer.</text>
</comment>
<protein>
    <recommendedName>
        <fullName evidence="5">5'-deoxynucleotidase</fullName>
        <ecNumber evidence="5">3.1.3.89</ecNumber>
    </recommendedName>
</protein>
<evidence type="ECO:0000256" key="3">
    <source>
        <dbReference type="ARBA" id="ARBA00001941"/>
    </source>
</evidence>
<organism evidence="9">
    <name type="scientific">uncultured Thermomicrobiales bacterium</name>
    <dbReference type="NCBI Taxonomy" id="1645740"/>
    <lineage>
        <taxon>Bacteria</taxon>
        <taxon>Pseudomonadati</taxon>
        <taxon>Thermomicrobiota</taxon>
        <taxon>Thermomicrobia</taxon>
        <taxon>Thermomicrobiales</taxon>
        <taxon>environmental samples</taxon>
    </lineage>
</organism>
<evidence type="ECO:0000256" key="6">
    <source>
        <dbReference type="ARBA" id="ARBA00022723"/>
    </source>
</evidence>
<evidence type="ECO:0000256" key="1">
    <source>
        <dbReference type="ARBA" id="ARBA00001638"/>
    </source>
</evidence>
<keyword evidence="7" id="KW-0378">Hydrolase</keyword>